<dbReference type="PANTHER" id="PTHR42973:SF8">
    <property type="entry name" value="FAD-BINDING PCMH-TYPE DOMAIN-CONTAINING PROTEIN"/>
    <property type="match status" value="1"/>
</dbReference>
<dbReference type="InterPro" id="IPR012951">
    <property type="entry name" value="BBE"/>
</dbReference>
<keyword evidence="2" id="KW-0274">FAD</keyword>
<keyword evidence="6" id="KW-1185">Reference proteome</keyword>
<dbReference type="GO" id="GO:0016491">
    <property type="term" value="F:oxidoreductase activity"/>
    <property type="evidence" value="ECO:0007669"/>
    <property type="project" value="UniProtKB-KW"/>
</dbReference>
<keyword evidence="3" id="KW-0560">Oxidoreductase</keyword>
<reference evidence="5" key="1">
    <citation type="journal article" date="2021" name="Nat. Commun.">
        <title>Genetic determinants of endophytism in the Arabidopsis root mycobiome.</title>
        <authorList>
            <person name="Mesny F."/>
            <person name="Miyauchi S."/>
            <person name="Thiergart T."/>
            <person name="Pickel B."/>
            <person name="Atanasova L."/>
            <person name="Karlsson M."/>
            <person name="Huettel B."/>
            <person name="Barry K.W."/>
            <person name="Haridas S."/>
            <person name="Chen C."/>
            <person name="Bauer D."/>
            <person name="Andreopoulos W."/>
            <person name="Pangilinan J."/>
            <person name="LaButti K."/>
            <person name="Riley R."/>
            <person name="Lipzen A."/>
            <person name="Clum A."/>
            <person name="Drula E."/>
            <person name="Henrissat B."/>
            <person name="Kohler A."/>
            <person name="Grigoriev I.V."/>
            <person name="Martin F.M."/>
            <person name="Hacquard S."/>
        </authorList>
    </citation>
    <scope>NUCLEOTIDE SEQUENCE</scope>
    <source>
        <strain evidence="5">MPI-SDFR-AT-0073</strain>
    </source>
</reference>
<evidence type="ECO:0000256" key="2">
    <source>
        <dbReference type="ARBA" id="ARBA00022827"/>
    </source>
</evidence>
<evidence type="ECO:0000256" key="1">
    <source>
        <dbReference type="ARBA" id="ARBA00022630"/>
    </source>
</evidence>
<dbReference type="Gene3D" id="3.40.462.20">
    <property type="match status" value="1"/>
</dbReference>
<accession>A0A9P8UFY3</accession>
<evidence type="ECO:0000313" key="5">
    <source>
        <dbReference type="EMBL" id="KAH6651426.1"/>
    </source>
</evidence>
<feature type="domain" description="Berberine/berberine-like" evidence="4">
    <location>
        <begin position="226"/>
        <end position="270"/>
    </location>
</feature>
<protein>
    <recommendedName>
        <fullName evidence="4">Berberine/berberine-like domain-containing protein</fullName>
    </recommendedName>
</protein>
<dbReference type="InterPro" id="IPR050416">
    <property type="entry name" value="FAD-linked_Oxidoreductase"/>
</dbReference>
<keyword evidence="1" id="KW-0285">Flavoprotein</keyword>
<dbReference type="Pfam" id="PF08031">
    <property type="entry name" value="BBE"/>
    <property type="match status" value="1"/>
</dbReference>
<evidence type="ECO:0000313" key="6">
    <source>
        <dbReference type="Proteomes" id="UP000758603"/>
    </source>
</evidence>
<name>A0A9P8UFY3_9PEZI</name>
<evidence type="ECO:0000259" key="4">
    <source>
        <dbReference type="Pfam" id="PF08031"/>
    </source>
</evidence>
<dbReference type="OrthoDB" id="9996127at2759"/>
<evidence type="ECO:0000256" key="3">
    <source>
        <dbReference type="ARBA" id="ARBA00023002"/>
    </source>
</evidence>
<dbReference type="Gene3D" id="3.30.465.10">
    <property type="match status" value="1"/>
</dbReference>
<sequence length="293" mass="32730">MRGAGHNFGVVTSFEMKIYPATVLTYYYRSYIFTGDVLEDLFEKLNAFHGNGTLTNQMVGSFGVYAINPDVGNESAAITWIFVYAGDQTSAEPLLENFDLLKAVTKEEGNVPCTSVSDVLFSGLDSPLCSPNQTHIIGTAGLQVYNITTQRQLYQLFDEKVSEQPGLNNARLVHEGYTVEAATKRVHRYFDVSPEPGSGLEGFAQEWARDTIDLWNAGQPSRKPTTYVNYAAGHEPIESMYGYEPWRLERLRALKAQYDPLNKFAYYNPIIPPAAKQYRSDFAATVDQITVQG</sequence>
<organism evidence="5 6">
    <name type="scientific">Truncatella angustata</name>
    <dbReference type="NCBI Taxonomy" id="152316"/>
    <lineage>
        <taxon>Eukaryota</taxon>
        <taxon>Fungi</taxon>
        <taxon>Dikarya</taxon>
        <taxon>Ascomycota</taxon>
        <taxon>Pezizomycotina</taxon>
        <taxon>Sordariomycetes</taxon>
        <taxon>Xylariomycetidae</taxon>
        <taxon>Amphisphaeriales</taxon>
        <taxon>Sporocadaceae</taxon>
        <taxon>Truncatella</taxon>
    </lineage>
</organism>
<dbReference type="GO" id="GO:0050660">
    <property type="term" value="F:flavin adenine dinucleotide binding"/>
    <property type="evidence" value="ECO:0007669"/>
    <property type="project" value="InterPro"/>
</dbReference>
<dbReference type="AlphaFoldDB" id="A0A9P8UFY3"/>
<dbReference type="InterPro" id="IPR016169">
    <property type="entry name" value="FAD-bd_PCMH_sub2"/>
</dbReference>
<dbReference type="Proteomes" id="UP000758603">
    <property type="component" value="Unassembled WGS sequence"/>
</dbReference>
<dbReference type="PANTHER" id="PTHR42973">
    <property type="entry name" value="BINDING OXIDOREDUCTASE, PUTATIVE (AFU_ORTHOLOGUE AFUA_1G17690)-RELATED"/>
    <property type="match status" value="1"/>
</dbReference>
<dbReference type="EMBL" id="JAGPXC010000006">
    <property type="protein sequence ID" value="KAH6651426.1"/>
    <property type="molecule type" value="Genomic_DNA"/>
</dbReference>
<gene>
    <name evidence="5" type="ORF">BKA67DRAFT_679642</name>
</gene>
<dbReference type="RefSeq" id="XP_045955704.1">
    <property type="nucleotide sequence ID" value="XM_046108881.1"/>
</dbReference>
<dbReference type="GeneID" id="70137772"/>
<comment type="caution">
    <text evidence="5">The sequence shown here is derived from an EMBL/GenBank/DDBJ whole genome shotgun (WGS) entry which is preliminary data.</text>
</comment>
<proteinExistence type="predicted"/>